<evidence type="ECO:0000313" key="4">
    <source>
        <dbReference type="EMBL" id="KAK7603588.1"/>
    </source>
</evidence>
<dbReference type="GO" id="GO:0031012">
    <property type="term" value="C:extracellular matrix"/>
    <property type="evidence" value="ECO:0007669"/>
    <property type="project" value="TreeGrafter"/>
</dbReference>
<evidence type="ECO:0000313" key="5">
    <source>
        <dbReference type="Proteomes" id="UP001367676"/>
    </source>
</evidence>
<feature type="compositionally biased region" description="Low complexity" evidence="3">
    <location>
        <begin position="108"/>
        <end position="118"/>
    </location>
</feature>
<feature type="region of interest" description="Disordered" evidence="3">
    <location>
        <begin position="98"/>
        <end position="122"/>
    </location>
</feature>
<dbReference type="PANTHER" id="PTHR12236">
    <property type="entry name" value="STRUCTURAL CONTITUENT OF CUTICLE"/>
    <property type="match status" value="1"/>
</dbReference>
<name>A0AAN9Y838_9HEMI</name>
<evidence type="ECO:0000256" key="2">
    <source>
        <dbReference type="PROSITE-ProRule" id="PRU00497"/>
    </source>
</evidence>
<dbReference type="InterPro" id="IPR051217">
    <property type="entry name" value="Insect_Cuticle_Struc_Prot"/>
</dbReference>
<dbReference type="InterPro" id="IPR000618">
    <property type="entry name" value="Insect_cuticle"/>
</dbReference>
<dbReference type="GO" id="GO:0042302">
    <property type="term" value="F:structural constituent of cuticle"/>
    <property type="evidence" value="ECO:0007669"/>
    <property type="project" value="UniProtKB-UniRule"/>
</dbReference>
<dbReference type="Pfam" id="PF00379">
    <property type="entry name" value="Chitin_bind_4"/>
    <property type="match status" value="1"/>
</dbReference>
<sequence length="291" mass="34763">MCRLLCCLENECQENDVKKMNVKPQYKYGYSVFDPHTLDVKSQWEHRDGDFVKGAYNVLEADGSMRIVEYISDKDIGFRATVKKIPFYLDGLQLPRGQTEAEDKYSKSKSQYQESYSQHNQQPISQEPLHHQLIRQQPIHQQPIRHEFVYPQLITQQPMHQQSIRHEPVHTQLMNEQPIHQKSIKHEPVHPRLINQQPIHHQSIKHEPVHPQLINQQPIHQQSIRHEPVHPQLINQQPIHQQPKSKYSSQTKHNHYTQKYVHKEKHHKNYYNKVEDPATVQMYKRLLPEYQ</sequence>
<gene>
    <name evidence="4" type="ORF">V9T40_003587</name>
</gene>
<dbReference type="GO" id="GO:0005615">
    <property type="term" value="C:extracellular space"/>
    <property type="evidence" value="ECO:0007669"/>
    <property type="project" value="TreeGrafter"/>
</dbReference>
<protein>
    <submittedName>
        <fullName evidence="4">Uncharacterized protein</fullName>
    </submittedName>
</protein>
<dbReference type="PANTHER" id="PTHR12236:SF95">
    <property type="entry name" value="CUTICULAR PROTEIN 76BD, ISOFORM C-RELATED"/>
    <property type="match status" value="1"/>
</dbReference>
<keyword evidence="1 2" id="KW-0193">Cuticle</keyword>
<dbReference type="AlphaFoldDB" id="A0AAN9Y838"/>
<organism evidence="4 5">
    <name type="scientific">Parthenolecanium corni</name>
    <dbReference type="NCBI Taxonomy" id="536013"/>
    <lineage>
        <taxon>Eukaryota</taxon>
        <taxon>Metazoa</taxon>
        <taxon>Ecdysozoa</taxon>
        <taxon>Arthropoda</taxon>
        <taxon>Hexapoda</taxon>
        <taxon>Insecta</taxon>
        <taxon>Pterygota</taxon>
        <taxon>Neoptera</taxon>
        <taxon>Paraneoptera</taxon>
        <taxon>Hemiptera</taxon>
        <taxon>Sternorrhyncha</taxon>
        <taxon>Coccoidea</taxon>
        <taxon>Coccidae</taxon>
        <taxon>Parthenolecanium</taxon>
    </lineage>
</organism>
<dbReference type="PRINTS" id="PR00947">
    <property type="entry name" value="CUTICLE"/>
</dbReference>
<dbReference type="PROSITE" id="PS51155">
    <property type="entry name" value="CHIT_BIND_RR_2"/>
    <property type="match status" value="1"/>
</dbReference>
<reference evidence="4 5" key="1">
    <citation type="submission" date="2024-03" db="EMBL/GenBank/DDBJ databases">
        <title>Adaptation during the transition from Ophiocordyceps entomopathogen to insect associate is accompanied by gene loss and intensified selection.</title>
        <authorList>
            <person name="Ward C.M."/>
            <person name="Onetto C.A."/>
            <person name="Borneman A.R."/>
        </authorList>
    </citation>
    <scope>NUCLEOTIDE SEQUENCE [LARGE SCALE GENOMIC DNA]</scope>
    <source>
        <strain evidence="4">AWRI1</strain>
        <tissue evidence="4">Single Adult Female</tissue>
    </source>
</reference>
<dbReference type="EMBL" id="JBBCAQ010000006">
    <property type="protein sequence ID" value="KAK7603588.1"/>
    <property type="molecule type" value="Genomic_DNA"/>
</dbReference>
<keyword evidence="5" id="KW-1185">Reference proteome</keyword>
<dbReference type="Proteomes" id="UP001367676">
    <property type="component" value="Unassembled WGS sequence"/>
</dbReference>
<accession>A0AAN9Y838</accession>
<evidence type="ECO:0000256" key="1">
    <source>
        <dbReference type="ARBA" id="ARBA00022460"/>
    </source>
</evidence>
<evidence type="ECO:0000256" key="3">
    <source>
        <dbReference type="SAM" id="MobiDB-lite"/>
    </source>
</evidence>
<proteinExistence type="predicted"/>
<comment type="caution">
    <text evidence="4">The sequence shown here is derived from an EMBL/GenBank/DDBJ whole genome shotgun (WGS) entry which is preliminary data.</text>
</comment>